<sequence>MKSKIIIVLASLLSCEKKEETKVIMTTENSGTFFRKKLANQKLMDSLEKLVLFSGDTIAYNELKGILYIGEQKVTGLLYYSLIMSNKYNYKRASYDVYDILTYDHKVLDDKTRKMAIDYLEKSK</sequence>
<evidence type="ECO:0000313" key="1">
    <source>
        <dbReference type="EMBL" id="OXA78300.1"/>
    </source>
</evidence>
<dbReference type="Proteomes" id="UP000198382">
    <property type="component" value="Unassembled WGS sequence"/>
</dbReference>
<organism evidence="1 2">
    <name type="scientific">Flavobacterium frigidimaris</name>
    <dbReference type="NCBI Taxonomy" id="262320"/>
    <lineage>
        <taxon>Bacteria</taxon>
        <taxon>Pseudomonadati</taxon>
        <taxon>Bacteroidota</taxon>
        <taxon>Flavobacteriia</taxon>
        <taxon>Flavobacteriales</taxon>
        <taxon>Flavobacteriaceae</taxon>
        <taxon>Flavobacterium</taxon>
    </lineage>
</organism>
<reference evidence="1 2" key="1">
    <citation type="submission" date="2016-11" db="EMBL/GenBank/DDBJ databases">
        <title>Whole genomes of Flavobacteriaceae.</title>
        <authorList>
            <person name="Stine C."/>
            <person name="Li C."/>
            <person name="Tadesse D."/>
        </authorList>
    </citation>
    <scope>NUCLEOTIDE SEQUENCE [LARGE SCALE GENOMIC DNA]</scope>
    <source>
        <strain evidence="1 2">DSM 15937</strain>
    </source>
</reference>
<accession>A0ABX4BNS7</accession>
<evidence type="ECO:0000313" key="2">
    <source>
        <dbReference type="Proteomes" id="UP000198382"/>
    </source>
</evidence>
<evidence type="ECO:0008006" key="3">
    <source>
        <dbReference type="Google" id="ProtNLM"/>
    </source>
</evidence>
<dbReference type="RefSeq" id="WP_074656590.1">
    <property type="nucleotide sequence ID" value="NZ_MUGV01000022.1"/>
</dbReference>
<gene>
    <name evidence="1" type="ORF">B0A65_14170</name>
</gene>
<protein>
    <recommendedName>
        <fullName evidence="3">DUF4296 domain-containing protein</fullName>
    </recommendedName>
</protein>
<comment type="caution">
    <text evidence="1">The sequence shown here is derived from an EMBL/GenBank/DDBJ whole genome shotgun (WGS) entry which is preliminary data.</text>
</comment>
<name>A0ABX4BNS7_FLAFR</name>
<dbReference type="EMBL" id="MUGV01000022">
    <property type="protein sequence ID" value="OXA78300.1"/>
    <property type="molecule type" value="Genomic_DNA"/>
</dbReference>
<dbReference type="PROSITE" id="PS51257">
    <property type="entry name" value="PROKAR_LIPOPROTEIN"/>
    <property type="match status" value="1"/>
</dbReference>
<keyword evidence="2" id="KW-1185">Reference proteome</keyword>
<proteinExistence type="predicted"/>